<evidence type="ECO:0000313" key="1">
    <source>
        <dbReference type="EMBL" id="GAL02988.1"/>
    </source>
</evidence>
<reference evidence="1 2" key="1">
    <citation type="journal article" date="2014" name="Genome Announc.">
        <title>Draft Genome Sequences of Two Vibrionaceae Species, Vibrio ponticus C121 and Photobacterium aphoticum C119, Isolated as Coral Reef Microbiota.</title>
        <authorList>
            <person name="Al-saari N."/>
            <person name="Meirelles P.M."/>
            <person name="Mino S."/>
            <person name="Suda W."/>
            <person name="Oshima K."/>
            <person name="Hattori M."/>
            <person name="Ohkuma M."/>
            <person name="Thompson F.L."/>
            <person name="Gomez-Gil B."/>
            <person name="Sawabe T."/>
            <person name="Sawabe T."/>
        </authorList>
    </citation>
    <scope>NUCLEOTIDE SEQUENCE [LARGE SCALE GENOMIC DNA]</scope>
    <source>
        <strain evidence="1 2">JCM 19237</strain>
    </source>
</reference>
<protein>
    <submittedName>
        <fullName evidence="1">Uncharacterized protein</fullName>
    </submittedName>
</protein>
<proteinExistence type="predicted"/>
<dbReference type="STRING" id="754436.JCM19237_5881"/>
<dbReference type="AlphaFoldDB" id="A0A090QL94"/>
<accession>A0A090QL94</accession>
<comment type="caution">
    <text evidence="1">The sequence shown here is derived from an EMBL/GenBank/DDBJ whole genome shotgun (WGS) entry which is preliminary data.</text>
</comment>
<organism evidence="1 2">
    <name type="scientific">Photobacterium aphoticum</name>
    <dbReference type="NCBI Taxonomy" id="754436"/>
    <lineage>
        <taxon>Bacteria</taxon>
        <taxon>Pseudomonadati</taxon>
        <taxon>Pseudomonadota</taxon>
        <taxon>Gammaproteobacteria</taxon>
        <taxon>Vibrionales</taxon>
        <taxon>Vibrionaceae</taxon>
        <taxon>Photobacterium</taxon>
    </lineage>
</organism>
<evidence type="ECO:0000313" key="2">
    <source>
        <dbReference type="Proteomes" id="UP000029227"/>
    </source>
</evidence>
<dbReference type="EMBL" id="BBMN01000001">
    <property type="protein sequence ID" value="GAL02988.1"/>
    <property type="molecule type" value="Genomic_DNA"/>
</dbReference>
<name>A0A090QL94_9GAMM</name>
<gene>
    <name evidence="1" type="ORF">JCM19237_5881</name>
</gene>
<sequence length="37" mass="4310">MAYGLVFLILILILPFIALPFVLAQWEFRFMALRVSP</sequence>
<dbReference type="Proteomes" id="UP000029227">
    <property type="component" value="Unassembled WGS sequence"/>
</dbReference>